<gene>
    <name evidence="2" type="ORF">AVDCRST_MAG57-88</name>
</gene>
<evidence type="ECO:0000313" key="2">
    <source>
        <dbReference type="EMBL" id="CAA9210760.1"/>
    </source>
</evidence>
<accession>A0A6J4GZ64</accession>
<proteinExistence type="predicted"/>
<dbReference type="AlphaFoldDB" id="A0A6J4GZ64"/>
<sequence>ERLGLVVELLRGMESDLGARRPAPRPTPRRRPRAGAVRPMPVSWAETPQGEPGG</sequence>
<reference evidence="2" key="1">
    <citation type="submission" date="2020-02" db="EMBL/GenBank/DDBJ databases">
        <authorList>
            <person name="Meier V. D."/>
        </authorList>
    </citation>
    <scope>NUCLEOTIDE SEQUENCE</scope>
    <source>
        <strain evidence="2">AVDCRST_MAG57</strain>
    </source>
</reference>
<feature type="non-terminal residue" evidence="2">
    <location>
        <position position="1"/>
    </location>
</feature>
<dbReference type="EMBL" id="CADCTI010000009">
    <property type="protein sequence ID" value="CAA9210760.1"/>
    <property type="molecule type" value="Genomic_DNA"/>
</dbReference>
<evidence type="ECO:0000256" key="1">
    <source>
        <dbReference type="SAM" id="MobiDB-lite"/>
    </source>
</evidence>
<protein>
    <submittedName>
        <fullName evidence="2">Uncharacterized protein</fullName>
    </submittedName>
</protein>
<organism evidence="2">
    <name type="scientific">uncultured Blastococcus sp</name>
    <dbReference type="NCBI Taxonomy" id="217144"/>
    <lineage>
        <taxon>Bacteria</taxon>
        <taxon>Bacillati</taxon>
        <taxon>Actinomycetota</taxon>
        <taxon>Actinomycetes</taxon>
        <taxon>Geodermatophilales</taxon>
        <taxon>Geodermatophilaceae</taxon>
        <taxon>Blastococcus</taxon>
        <taxon>environmental samples</taxon>
    </lineage>
</organism>
<name>A0A6J4GZ64_9ACTN</name>
<feature type="region of interest" description="Disordered" evidence="1">
    <location>
        <begin position="16"/>
        <end position="54"/>
    </location>
</feature>